<dbReference type="PANTHER" id="PTHR12149">
    <property type="entry name" value="FRUCTOSAMINE 3 KINASE-RELATED PROTEIN"/>
    <property type="match status" value="1"/>
</dbReference>
<dbReference type="EC" id="2.7.1.172" evidence="1"/>
<dbReference type="Pfam" id="PF03881">
    <property type="entry name" value="Fructosamin_kin"/>
    <property type="match status" value="1"/>
</dbReference>
<dbReference type="AlphaFoldDB" id="A0A9Q3DGH5"/>
<comment type="catalytic activity">
    <reaction evidence="2">
        <text>N(6)-D-ribulosyl-L-lysyl-[protein] + ATP = N(6)-(3-O-phospho-D-ribulosyl)-L-lysyl-[protein] + ADP + H(+)</text>
        <dbReference type="Rhea" id="RHEA:48432"/>
        <dbReference type="Rhea" id="RHEA-COMP:12103"/>
        <dbReference type="Rhea" id="RHEA-COMP:12104"/>
        <dbReference type="ChEBI" id="CHEBI:15378"/>
        <dbReference type="ChEBI" id="CHEBI:30616"/>
        <dbReference type="ChEBI" id="CHEBI:90418"/>
        <dbReference type="ChEBI" id="CHEBI:90420"/>
        <dbReference type="ChEBI" id="CHEBI:456216"/>
        <dbReference type="EC" id="2.7.1.172"/>
    </reaction>
    <physiologicalReaction direction="left-to-right" evidence="2">
        <dbReference type="Rhea" id="RHEA:48433"/>
    </physiologicalReaction>
</comment>
<accession>A0A9Q3DGH5</accession>
<sequence length="248" mass="28470">GEAESLRALGKAAPGLVPKLYLNAFLQGQAVMISEYFNLMPISPKLDRELGRRLASMHDPNAAESRSPNGLYGFHVPTYCGETEQDNRWEKNWITFFRDRRLKSLLDLIGDSEIEKLGKTLCDRVVPFLLADFEPKPVPVIIHGDLWSGNIAVNQNTMEPVLFDPSSYYGHNEVELGIMKMFGGRSDQFFDEYHRLLPKSQPHYEERIRLYELYHHLNHTLMFGGGYRLGAVRIMNELIQFVDNQARP</sequence>
<dbReference type="FunFam" id="3.90.1200.10:FF:000018">
    <property type="entry name" value="Fructosamine-3-kinase, putative"/>
    <property type="match status" value="1"/>
</dbReference>
<dbReference type="Gene3D" id="3.90.1200.10">
    <property type="match status" value="1"/>
</dbReference>
<keyword evidence="4" id="KW-1185">Reference proteome</keyword>
<dbReference type="PIRSF" id="PIRSF006221">
    <property type="entry name" value="Ketosamine-3-kinase"/>
    <property type="match status" value="1"/>
</dbReference>
<dbReference type="EMBL" id="AVOT02017080">
    <property type="protein sequence ID" value="MBW0502924.1"/>
    <property type="molecule type" value="Genomic_DNA"/>
</dbReference>
<evidence type="ECO:0000313" key="4">
    <source>
        <dbReference type="Proteomes" id="UP000765509"/>
    </source>
</evidence>
<dbReference type="SUPFAM" id="SSF56112">
    <property type="entry name" value="Protein kinase-like (PK-like)"/>
    <property type="match status" value="1"/>
</dbReference>
<name>A0A9Q3DGH5_9BASI</name>
<feature type="non-terminal residue" evidence="3">
    <location>
        <position position="248"/>
    </location>
</feature>
<gene>
    <name evidence="3" type="ORF">O181_042639</name>
</gene>
<dbReference type="InterPro" id="IPR016477">
    <property type="entry name" value="Fructo-/Ketosamine-3-kinase"/>
</dbReference>
<evidence type="ECO:0000313" key="3">
    <source>
        <dbReference type="EMBL" id="MBW0502924.1"/>
    </source>
</evidence>
<dbReference type="InterPro" id="IPR011009">
    <property type="entry name" value="Kinase-like_dom_sf"/>
</dbReference>
<comment type="caution">
    <text evidence="3">The sequence shown here is derived from an EMBL/GenBank/DDBJ whole genome shotgun (WGS) entry which is preliminary data.</text>
</comment>
<proteinExistence type="predicted"/>
<organism evidence="3 4">
    <name type="scientific">Austropuccinia psidii MF-1</name>
    <dbReference type="NCBI Taxonomy" id="1389203"/>
    <lineage>
        <taxon>Eukaryota</taxon>
        <taxon>Fungi</taxon>
        <taxon>Dikarya</taxon>
        <taxon>Basidiomycota</taxon>
        <taxon>Pucciniomycotina</taxon>
        <taxon>Pucciniomycetes</taxon>
        <taxon>Pucciniales</taxon>
        <taxon>Sphaerophragmiaceae</taxon>
        <taxon>Austropuccinia</taxon>
    </lineage>
</organism>
<evidence type="ECO:0000256" key="1">
    <source>
        <dbReference type="ARBA" id="ARBA00011961"/>
    </source>
</evidence>
<evidence type="ECO:0000256" key="2">
    <source>
        <dbReference type="ARBA" id="ARBA00048655"/>
    </source>
</evidence>
<dbReference type="PANTHER" id="PTHR12149:SF8">
    <property type="entry name" value="PROTEIN-RIBULOSAMINE 3-KINASE"/>
    <property type="match status" value="1"/>
</dbReference>
<dbReference type="Proteomes" id="UP000765509">
    <property type="component" value="Unassembled WGS sequence"/>
</dbReference>
<dbReference type="OrthoDB" id="5772781at2759"/>
<protein>
    <recommendedName>
        <fullName evidence="1">protein-ribulosamine 3-kinase</fullName>
        <ecNumber evidence="1">2.7.1.172</ecNumber>
    </recommendedName>
</protein>
<reference evidence="3" key="1">
    <citation type="submission" date="2021-03" db="EMBL/GenBank/DDBJ databases">
        <title>Draft genome sequence of rust myrtle Austropuccinia psidii MF-1, a brazilian biotype.</title>
        <authorList>
            <person name="Quecine M.C."/>
            <person name="Pachon D.M.R."/>
            <person name="Bonatelli M.L."/>
            <person name="Correr F.H."/>
            <person name="Franceschini L.M."/>
            <person name="Leite T.F."/>
            <person name="Margarido G.R.A."/>
            <person name="Almeida C.A."/>
            <person name="Ferrarezi J.A."/>
            <person name="Labate C.A."/>
        </authorList>
    </citation>
    <scope>NUCLEOTIDE SEQUENCE</scope>
    <source>
        <strain evidence="3">MF-1</strain>
    </source>
</reference>
<dbReference type="GO" id="GO:0102193">
    <property type="term" value="F:protein-ribulosamine 3-kinase activity"/>
    <property type="evidence" value="ECO:0007669"/>
    <property type="project" value="UniProtKB-EC"/>
</dbReference>